<dbReference type="GO" id="GO:0016757">
    <property type="term" value="F:glycosyltransferase activity"/>
    <property type="evidence" value="ECO:0007669"/>
    <property type="project" value="InterPro"/>
</dbReference>
<dbReference type="PANTHER" id="PTHR45947">
    <property type="entry name" value="SULFOQUINOVOSYL TRANSFERASE SQD2"/>
    <property type="match status" value="1"/>
</dbReference>
<dbReference type="InterPro" id="IPR001296">
    <property type="entry name" value="Glyco_trans_1"/>
</dbReference>
<evidence type="ECO:0000259" key="2">
    <source>
        <dbReference type="Pfam" id="PF13439"/>
    </source>
</evidence>
<dbReference type="Pfam" id="PF00534">
    <property type="entry name" value="Glycos_transf_1"/>
    <property type="match status" value="1"/>
</dbReference>
<dbReference type="SUPFAM" id="SSF53756">
    <property type="entry name" value="UDP-Glycosyltransferase/glycogen phosphorylase"/>
    <property type="match status" value="1"/>
</dbReference>
<dbReference type="Gene3D" id="3.40.50.2000">
    <property type="entry name" value="Glycogen Phosphorylase B"/>
    <property type="match status" value="2"/>
</dbReference>
<dbReference type="EMBL" id="JACRSV010000001">
    <property type="protein sequence ID" value="MBC8559002.1"/>
    <property type="molecule type" value="Genomic_DNA"/>
</dbReference>
<protein>
    <submittedName>
        <fullName evidence="3">Glycosyltransferase</fullName>
    </submittedName>
</protein>
<dbReference type="Pfam" id="PF13439">
    <property type="entry name" value="Glyco_transf_4"/>
    <property type="match status" value="1"/>
</dbReference>
<reference evidence="3" key="1">
    <citation type="submission" date="2020-08" db="EMBL/GenBank/DDBJ databases">
        <title>Genome public.</title>
        <authorList>
            <person name="Liu C."/>
            <person name="Sun Q."/>
        </authorList>
    </citation>
    <scope>NUCLEOTIDE SEQUENCE</scope>
    <source>
        <strain evidence="3">NSJ-33</strain>
    </source>
</reference>
<dbReference type="RefSeq" id="WP_249293896.1">
    <property type="nucleotide sequence ID" value="NZ_JACRSV010000001.1"/>
</dbReference>
<keyword evidence="4" id="KW-1185">Reference proteome</keyword>
<proteinExistence type="predicted"/>
<sequence length="381" mass="43540">MTIVLVVDVFDNLTNGTTMTAYRFAQSLRENGHEVRAVAIGDKEENPYALNEAQLPVATKIAHKQGFAFAKADVTTFERAFQGADVVHFLVPLFMDHKALKVAKKMDIPICGAFHLQPENVTFILHVSKAQWLARSIYRFFNRVFYRNFDHIHCPSYFIANQLAKNGYTAKLHVISNGVDDDFCPGEVRERFDDGLIHILMVGRLSPEKRQRILIDAVAKSQYADRIQLHFAGKGPCREKLIEQGKILPHPPTFAFYSKRELISLIRRCDLYVHASVVEIEAISCLEAFSCGLVPVICDSDMSATVQFALDERSLFRPDDAKDLAAKIDYWLSHPEEKARMEQEYAKQGDSYRISASVKKAEEMFLDVIRDYREKHRVSRY</sequence>
<comment type="caution">
    <text evidence="3">The sequence shown here is derived from an EMBL/GenBank/DDBJ whole genome shotgun (WGS) entry which is preliminary data.</text>
</comment>
<evidence type="ECO:0000313" key="3">
    <source>
        <dbReference type="EMBL" id="MBC8559002.1"/>
    </source>
</evidence>
<feature type="domain" description="Glycosyltransferase subfamily 4-like N-terminal" evidence="2">
    <location>
        <begin position="15"/>
        <end position="182"/>
    </location>
</feature>
<gene>
    <name evidence="3" type="ORF">H8710_02845</name>
</gene>
<dbReference type="InterPro" id="IPR028098">
    <property type="entry name" value="Glyco_trans_4-like_N"/>
</dbReference>
<evidence type="ECO:0000313" key="4">
    <source>
        <dbReference type="Proteomes" id="UP000610760"/>
    </source>
</evidence>
<dbReference type="Proteomes" id="UP000610760">
    <property type="component" value="Unassembled WGS sequence"/>
</dbReference>
<evidence type="ECO:0000259" key="1">
    <source>
        <dbReference type="Pfam" id="PF00534"/>
    </source>
</evidence>
<dbReference type="AlphaFoldDB" id="A0A926E119"/>
<dbReference type="PANTHER" id="PTHR45947:SF3">
    <property type="entry name" value="SULFOQUINOVOSYL TRANSFERASE SQD2"/>
    <property type="match status" value="1"/>
</dbReference>
<dbReference type="InterPro" id="IPR050194">
    <property type="entry name" value="Glycosyltransferase_grp1"/>
</dbReference>
<accession>A0A926E119</accession>
<feature type="domain" description="Glycosyl transferase family 1" evidence="1">
    <location>
        <begin position="192"/>
        <end position="344"/>
    </location>
</feature>
<name>A0A926E119_9FIRM</name>
<organism evidence="3 4">
    <name type="scientific">Fumia xinanensis</name>
    <dbReference type="NCBI Taxonomy" id="2763659"/>
    <lineage>
        <taxon>Bacteria</taxon>
        <taxon>Bacillati</taxon>
        <taxon>Bacillota</taxon>
        <taxon>Clostridia</taxon>
        <taxon>Eubacteriales</taxon>
        <taxon>Oscillospiraceae</taxon>
        <taxon>Fumia</taxon>
    </lineage>
</organism>